<feature type="transmembrane region" description="Helical" evidence="7">
    <location>
        <begin position="260"/>
        <end position="285"/>
    </location>
</feature>
<accession>A0ABM1E6M7</accession>
<keyword evidence="5" id="KW-0297">G-protein coupled receptor</keyword>
<dbReference type="PRINTS" id="PR00237">
    <property type="entry name" value="GPCRRHODOPSN"/>
</dbReference>
<evidence type="ECO:0000256" key="3">
    <source>
        <dbReference type="ARBA" id="ARBA00022989"/>
    </source>
</evidence>
<feature type="transmembrane region" description="Helical" evidence="7">
    <location>
        <begin position="103"/>
        <end position="129"/>
    </location>
</feature>
<keyword evidence="2 5" id="KW-0812">Transmembrane</keyword>
<dbReference type="InterPro" id="IPR000276">
    <property type="entry name" value="GPCR_Rhodpsn"/>
</dbReference>
<evidence type="ECO:0000256" key="2">
    <source>
        <dbReference type="ARBA" id="ARBA00022692"/>
    </source>
</evidence>
<feature type="transmembrane region" description="Helical" evidence="7">
    <location>
        <begin position="70"/>
        <end position="91"/>
    </location>
</feature>
<keyword evidence="5" id="KW-0807">Transducer</keyword>
<protein>
    <submittedName>
        <fullName evidence="10">Probable G-protein coupled receptor AH9.1</fullName>
    </submittedName>
</protein>
<dbReference type="GeneID" id="106809320"/>
<proteinExistence type="inferred from homology"/>
<comment type="subcellular location">
    <subcellularLocation>
        <location evidence="1">Membrane</location>
    </subcellularLocation>
</comment>
<organism evidence="9 10">
    <name type="scientific">Priapulus caudatus</name>
    <name type="common">Priapulid worm</name>
    <dbReference type="NCBI Taxonomy" id="37621"/>
    <lineage>
        <taxon>Eukaryota</taxon>
        <taxon>Metazoa</taxon>
        <taxon>Ecdysozoa</taxon>
        <taxon>Scalidophora</taxon>
        <taxon>Priapulida</taxon>
        <taxon>Priapulimorpha</taxon>
        <taxon>Priapulimorphida</taxon>
        <taxon>Priapulidae</taxon>
        <taxon>Priapulus</taxon>
    </lineage>
</organism>
<dbReference type="Pfam" id="PF00001">
    <property type="entry name" value="7tm_1"/>
    <property type="match status" value="1"/>
</dbReference>
<feature type="region of interest" description="Disordered" evidence="6">
    <location>
        <begin position="344"/>
        <end position="380"/>
    </location>
</feature>
<feature type="compositionally biased region" description="Polar residues" evidence="6">
    <location>
        <begin position="344"/>
        <end position="353"/>
    </location>
</feature>
<dbReference type="RefSeq" id="XP_014667848.1">
    <property type="nucleotide sequence ID" value="XM_014812362.1"/>
</dbReference>
<name>A0ABM1E6M7_PRICU</name>
<dbReference type="PROSITE" id="PS50262">
    <property type="entry name" value="G_PROTEIN_RECEP_F1_2"/>
    <property type="match status" value="1"/>
</dbReference>
<evidence type="ECO:0000313" key="9">
    <source>
        <dbReference type="Proteomes" id="UP000695022"/>
    </source>
</evidence>
<keyword evidence="5 10" id="KW-0675">Receptor</keyword>
<feature type="transmembrane region" description="Helical" evidence="7">
    <location>
        <begin position="212"/>
        <end position="230"/>
    </location>
</feature>
<reference evidence="10" key="1">
    <citation type="submission" date="2025-08" db="UniProtKB">
        <authorList>
            <consortium name="RefSeq"/>
        </authorList>
    </citation>
    <scope>IDENTIFICATION</scope>
</reference>
<feature type="transmembrane region" description="Helical" evidence="7">
    <location>
        <begin position="297"/>
        <end position="322"/>
    </location>
</feature>
<dbReference type="Proteomes" id="UP000695022">
    <property type="component" value="Unplaced"/>
</dbReference>
<evidence type="ECO:0000256" key="1">
    <source>
        <dbReference type="ARBA" id="ARBA00004370"/>
    </source>
</evidence>
<dbReference type="InterPro" id="IPR053093">
    <property type="entry name" value="GPCR-like"/>
</dbReference>
<dbReference type="CDD" id="cd14978">
    <property type="entry name" value="7tmA_FMRFamide_R-like"/>
    <property type="match status" value="1"/>
</dbReference>
<dbReference type="PANTHER" id="PTHR47760:SF4">
    <property type="entry name" value="G-PROTEIN COUPLED RECEPTORS FAMILY 1 PROFILE DOMAIN-CONTAINING PROTEIN"/>
    <property type="match status" value="1"/>
</dbReference>
<evidence type="ECO:0000313" key="10">
    <source>
        <dbReference type="RefSeq" id="XP_014667848.1"/>
    </source>
</evidence>
<evidence type="ECO:0000259" key="8">
    <source>
        <dbReference type="PROSITE" id="PS50262"/>
    </source>
</evidence>
<gene>
    <name evidence="10" type="primary">LOC106809320</name>
</gene>
<dbReference type="PANTHER" id="PTHR47760">
    <property type="entry name" value="G-PROTEIN COUPLED RECEPTOR B0563.6-LIKE PROTEIN-RELATED"/>
    <property type="match status" value="1"/>
</dbReference>
<dbReference type="InterPro" id="IPR017452">
    <property type="entry name" value="GPCR_Rhodpsn_7TM"/>
</dbReference>
<feature type="domain" description="G-protein coupled receptors family 1 profile" evidence="8">
    <location>
        <begin position="48"/>
        <end position="319"/>
    </location>
</feature>
<feature type="compositionally biased region" description="Basic and acidic residues" evidence="6">
    <location>
        <begin position="356"/>
        <end position="380"/>
    </location>
</feature>
<dbReference type="Gene3D" id="1.20.1070.10">
    <property type="entry name" value="Rhodopsin 7-helix transmembrane proteins"/>
    <property type="match status" value="1"/>
</dbReference>
<evidence type="ECO:0000256" key="5">
    <source>
        <dbReference type="RuleBase" id="RU000688"/>
    </source>
</evidence>
<evidence type="ECO:0000256" key="6">
    <source>
        <dbReference type="SAM" id="MobiDB-lite"/>
    </source>
</evidence>
<comment type="similarity">
    <text evidence="5">Belongs to the G-protein coupled receptor 1 family.</text>
</comment>
<keyword evidence="3 7" id="KW-1133">Transmembrane helix</keyword>
<dbReference type="SUPFAM" id="SSF81321">
    <property type="entry name" value="Family A G protein-coupled receptor-like"/>
    <property type="match status" value="1"/>
</dbReference>
<evidence type="ECO:0000256" key="4">
    <source>
        <dbReference type="ARBA" id="ARBA00023136"/>
    </source>
</evidence>
<sequence>METLNTTAPIDVAMTTTAPPSDVLPWQAVTLWIYTVAMFAAFVVGVPANSANIAVLWLSRRMRQPSFTYIRWMAVVDLLVNVIAFTGYGLVRSRLVGQSYAALWYYSHLFFFTFRLFVCASNFILLALTVDRYLRVCHPLRFARPLSARATSATLVAIFASCFVLSLPHAYETTVTPYVDAATNETLYTWSWNEEVRDEVFYPHVYPIFKEIVTRFVPIAVVVVLNVLIIRSHRAFLKKREGLSPRTRAEKKTMREQTRLLVLLASASAVFLVCTLPQAFVTILLRADSAIYGRRRFYVFVHVANLIEVLNFIANLFVYSIASSDFRKSFREVFRCCFRLRRSGSSTSTQYSGDTLGRKEDSTSKSSVEAKRKMSTDSAL</sequence>
<feature type="transmembrane region" description="Helical" evidence="7">
    <location>
        <begin position="31"/>
        <end position="58"/>
    </location>
</feature>
<feature type="transmembrane region" description="Helical" evidence="7">
    <location>
        <begin position="150"/>
        <end position="171"/>
    </location>
</feature>
<evidence type="ECO:0000256" key="7">
    <source>
        <dbReference type="SAM" id="Phobius"/>
    </source>
</evidence>
<dbReference type="PROSITE" id="PS00237">
    <property type="entry name" value="G_PROTEIN_RECEP_F1_1"/>
    <property type="match status" value="1"/>
</dbReference>
<keyword evidence="4 7" id="KW-0472">Membrane</keyword>
<keyword evidence="9" id="KW-1185">Reference proteome</keyword>